<dbReference type="GO" id="GO:0046872">
    <property type="term" value="F:metal ion binding"/>
    <property type="evidence" value="ECO:0007669"/>
    <property type="project" value="UniProtKB-KW"/>
</dbReference>
<dbReference type="InterPro" id="IPR050492">
    <property type="entry name" value="Bact_metal-bind_prot9"/>
</dbReference>
<dbReference type="InterPro" id="IPR006127">
    <property type="entry name" value="ZnuA-like"/>
</dbReference>
<dbReference type="CDD" id="cd01137">
    <property type="entry name" value="PsaA"/>
    <property type="match status" value="1"/>
</dbReference>
<keyword evidence="6" id="KW-1133">Transmembrane helix</keyword>
<evidence type="ECO:0000313" key="7">
    <source>
        <dbReference type="EMBL" id="TYC47065.1"/>
    </source>
</evidence>
<keyword evidence="8" id="KW-1185">Reference proteome</keyword>
<accession>A0A6P2CM34</accession>
<comment type="similarity">
    <text evidence="5">Belongs to the bacterial solute-binding protein 9 family.</text>
</comment>
<dbReference type="PRINTS" id="PR00691">
    <property type="entry name" value="ADHESINB"/>
</dbReference>
<evidence type="ECO:0000256" key="1">
    <source>
        <dbReference type="ARBA" id="ARBA00004196"/>
    </source>
</evidence>
<evidence type="ECO:0000256" key="2">
    <source>
        <dbReference type="ARBA" id="ARBA00022448"/>
    </source>
</evidence>
<keyword evidence="6" id="KW-0812">Transmembrane</keyword>
<dbReference type="Gene3D" id="3.40.50.1980">
    <property type="entry name" value="Nitrogenase molybdenum iron protein domain"/>
    <property type="match status" value="2"/>
</dbReference>
<protein>
    <submittedName>
        <fullName evidence="7">Metal ABC transporter substrate-binding protein</fullName>
    </submittedName>
</protein>
<keyword evidence="4" id="KW-0732">Signal</keyword>
<dbReference type="SUPFAM" id="SSF53807">
    <property type="entry name" value="Helical backbone' metal receptor"/>
    <property type="match status" value="1"/>
</dbReference>
<name>A0A6P2CM34_9LACO</name>
<comment type="subcellular location">
    <subcellularLocation>
        <location evidence="1">Cell envelope</location>
    </subcellularLocation>
</comment>
<proteinExistence type="inferred from homology"/>
<dbReference type="InterPro" id="IPR006128">
    <property type="entry name" value="Lipoprotein_PsaA-like"/>
</dbReference>
<dbReference type="PANTHER" id="PTHR42953">
    <property type="entry name" value="HIGH-AFFINITY ZINC UPTAKE SYSTEM PROTEIN ZNUA-RELATED"/>
    <property type="match status" value="1"/>
</dbReference>
<evidence type="ECO:0000256" key="5">
    <source>
        <dbReference type="RuleBase" id="RU003512"/>
    </source>
</evidence>
<dbReference type="EMBL" id="SDGY01000001">
    <property type="protein sequence ID" value="TYC47065.1"/>
    <property type="molecule type" value="Genomic_DNA"/>
</dbReference>
<feature type="transmembrane region" description="Helical" evidence="6">
    <location>
        <begin position="5"/>
        <end position="23"/>
    </location>
</feature>
<dbReference type="GO" id="GO:0030001">
    <property type="term" value="P:metal ion transport"/>
    <property type="evidence" value="ECO:0007669"/>
    <property type="project" value="InterPro"/>
</dbReference>
<keyword evidence="6" id="KW-0472">Membrane</keyword>
<keyword evidence="3" id="KW-0479">Metal-binding</keyword>
<dbReference type="InterPro" id="IPR006129">
    <property type="entry name" value="AdhesinB"/>
</dbReference>
<evidence type="ECO:0000313" key="8">
    <source>
        <dbReference type="Proteomes" id="UP000442244"/>
    </source>
</evidence>
<evidence type="ECO:0000256" key="4">
    <source>
        <dbReference type="ARBA" id="ARBA00022729"/>
    </source>
</evidence>
<dbReference type="GO" id="GO:0030313">
    <property type="term" value="C:cell envelope"/>
    <property type="evidence" value="ECO:0007669"/>
    <property type="project" value="UniProtKB-SubCell"/>
</dbReference>
<sequence length="313" mass="34740">MIKRLSSTIVIVVIVLGGVFWFVNSGQGGKTSQHDKLQIVATNSIIGNMVEEVGGDKVNLHTIVPRGTDPHEYEPKPQDVVASQEADILFHNGLNLETGGSGWFKKMYKNAGKQIDQQVFSVSKGVVAKRLTDKGKENELDPHAWLDLQNGIKYVKNIEKVLIAKDPENATTYKKRTAEYVKKLSVLDQSAKTKFDSIPEDKKLLVTSEGAFKYFSAAYGITPAFIWEINTESQGTPEQMRQVLTKIDATNVPVLFLESSVSPKTMEKLSKETGLPIYSKIYTDSLAKKGQNADTYYGMMKWNLDKISAGLSQ</sequence>
<dbReference type="PANTHER" id="PTHR42953:SF1">
    <property type="entry name" value="METAL-BINDING PROTEIN HI_0362-RELATED"/>
    <property type="match status" value="1"/>
</dbReference>
<organism evidence="7 8">
    <name type="scientific">Leuconostoc litchii</name>
    <dbReference type="NCBI Taxonomy" id="1981069"/>
    <lineage>
        <taxon>Bacteria</taxon>
        <taxon>Bacillati</taxon>
        <taxon>Bacillota</taxon>
        <taxon>Bacilli</taxon>
        <taxon>Lactobacillales</taxon>
        <taxon>Lactobacillaceae</taxon>
        <taxon>Leuconostoc</taxon>
    </lineage>
</organism>
<evidence type="ECO:0000256" key="6">
    <source>
        <dbReference type="SAM" id="Phobius"/>
    </source>
</evidence>
<dbReference type="Pfam" id="PF01297">
    <property type="entry name" value="ZnuA"/>
    <property type="match status" value="1"/>
</dbReference>
<keyword evidence="2 5" id="KW-0813">Transport</keyword>
<evidence type="ECO:0000256" key="3">
    <source>
        <dbReference type="ARBA" id="ARBA00022723"/>
    </source>
</evidence>
<reference evidence="7 8" key="1">
    <citation type="submission" date="2019-01" db="EMBL/GenBank/DDBJ databases">
        <title>Leuconostoc litchii sp. nov., a novel lactic acid bacterium isolated from lychee.</title>
        <authorList>
            <person name="Wang L.-T."/>
        </authorList>
    </citation>
    <scope>NUCLEOTIDE SEQUENCE [LARGE SCALE GENOMIC DNA]</scope>
    <source>
        <strain evidence="7 8">MB7</strain>
    </source>
</reference>
<comment type="caution">
    <text evidence="7">The sequence shown here is derived from an EMBL/GenBank/DDBJ whole genome shotgun (WGS) entry which is preliminary data.</text>
</comment>
<dbReference type="Proteomes" id="UP000442244">
    <property type="component" value="Unassembled WGS sequence"/>
</dbReference>
<dbReference type="OrthoDB" id="9793396at2"/>
<dbReference type="GO" id="GO:0007155">
    <property type="term" value="P:cell adhesion"/>
    <property type="evidence" value="ECO:0007669"/>
    <property type="project" value="InterPro"/>
</dbReference>
<dbReference type="PRINTS" id="PR00690">
    <property type="entry name" value="ADHESNFAMILY"/>
</dbReference>
<dbReference type="AlphaFoldDB" id="A0A6P2CM34"/>
<gene>
    <name evidence="7" type="ORF">ESZ47_02730</name>
</gene>